<dbReference type="SMART" id="SM00387">
    <property type="entry name" value="HATPase_c"/>
    <property type="match status" value="1"/>
</dbReference>
<dbReference type="Pfam" id="PF08447">
    <property type="entry name" value="PAS_3"/>
    <property type="match status" value="1"/>
</dbReference>
<dbReference type="SUPFAM" id="SSF47384">
    <property type="entry name" value="Homodimeric domain of signal transducing histidine kinase"/>
    <property type="match status" value="1"/>
</dbReference>
<dbReference type="Pfam" id="PF00512">
    <property type="entry name" value="HisKA"/>
    <property type="match status" value="1"/>
</dbReference>
<dbReference type="Proteomes" id="UP000198992">
    <property type="component" value="Unassembled WGS sequence"/>
</dbReference>
<evidence type="ECO:0000256" key="1">
    <source>
        <dbReference type="ARBA" id="ARBA00000085"/>
    </source>
</evidence>
<dbReference type="InterPro" id="IPR035965">
    <property type="entry name" value="PAS-like_dom_sf"/>
</dbReference>
<feature type="domain" description="PAS" evidence="9">
    <location>
        <begin position="201"/>
        <end position="271"/>
    </location>
</feature>
<feature type="coiled-coil region" evidence="6">
    <location>
        <begin position="152"/>
        <end position="179"/>
    </location>
</feature>
<keyword evidence="6" id="KW-0175">Coiled coil</keyword>
<evidence type="ECO:0000256" key="2">
    <source>
        <dbReference type="ARBA" id="ARBA00012438"/>
    </source>
</evidence>
<evidence type="ECO:0000313" key="11">
    <source>
        <dbReference type="EMBL" id="SED20033.1"/>
    </source>
</evidence>
<dbReference type="EC" id="2.7.13.3" evidence="2"/>
<name>A0A1H4YQD3_9BRAD</name>
<dbReference type="CDD" id="cd00130">
    <property type="entry name" value="PAS"/>
    <property type="match status" value="1"/>
</dbReference>
<evidence type="ECO:0000259" key="10">
    <source>
        <dbReference type="PROSITE" id="PS50113"/>
    </source>
</evidence>
<dbReference type="PRINTS" id="PR00344">
    <property type="entry name" value="BCTRLSENSOR"/>
</dbReference>
<dbReference type="InterPro" id="IPR058544">
    <property type="entry name" value="ETR1_N"/>
</dbReference>
<evidence type="ECO:0000256" key="6">
    <source>
        <dbReference type="SAM" id="Coils"/>
    </source>
</evidence>
<dbReference type="InterPro" id="IPR036890">
    <property type="entry name" value="HATPase_C_sf"/>
</dbReference>
<accession>A0A1H4YQD3</accession>
<protein>
    <recommendedName>
        <fullName evidence="2">histidine kinase</fullName>
        <ecNumber evidence="2">2.7.13.3</ecNumber>
    </recommendedName>
</protein>
<keyword evidence="4" id="KW-0808">Transferase</keyword>
<evidence type="ECO:0000259" key="8">
    <source>
        <dbReference type="PROSITE" id="PS50109"/>
    </source>
</evidence>
<reference evidence="11 12" key="1">
    <citation type="submission" date="2016-10" db="EMBL/GenBank/DDBJ databases">
        <authorList>
            <person name="de Groot N.N."/>
        </authorList>
    </citation>
    <scope>NUCLEOTIDE SEQUENCE [LARGE SCALE GENOMIC DNA]</scope>
    <source>
        <strain evidence="11 12">MT12</strain>
    </source>
</reference>
<comment type="catalytic activity">
    <reaction evidence="1">
        <text>ATP + protein L-histidine = ADP + protein N-phospho-L-histidine.</text>
        <dbReference type="EC" id="2.7.13.3"/>
    </reaction>
</comment>
<dbReference type="PANTHER" id="PTHR43304">
    <property type="entry name" value="PHYTOCHROME-LIKE PROTEIN CPH1"/>
    <property type="match status" value="1"/>
</dbReference>
<dbReference type="RefSeq" id="WP_171947795.1">
    <property type="nucleotide sequence ID" value="NZ_FNTH01000001.1"/>
</dbReference>
<evidence type="ECO:0000256" key="7">
    <source>
        <dbReference type="SAM" id="Phobius"/>
    </source>
</evidence>
<dbReference type="SMART" id="SM00091">
    <property type="entry name" value="PAS"/>
    <property type="match status" value="1"/>
</dbReference>
<dbReference type="NCBIfam" id="TIGR00229">
    <property type="entry name" value="sensory_box"/>
    <property type="match status" value="1"/>
</dbReference>
<dbReference type="PROSITE" id="PS50109">
    <property type="entry name" value="HIS_KIN"/>
    <property type="match status" value="1"/>
</dbReference>
<proteinExistence type="predicted"/>
<dbReference type="InterPro" id="IPR004358">
    <property type="entry name" value="Sig_transdc_His_kin-like_C"/>
</dbReference>
<feature type="transmembrane region" description="Helical" evidence="7">
    <location>
        <begin position="81"/>
        <end position="104"/>
    </location>
</feature>
<dbReference type="PROSITE" id="PS50113">
    <property type="entry name" value="PAC"/>
    <property type="match status" value="1"/>
</dbReference>
<dbReference type="InterPro" id="IPR003594">
    <property type="entry name" value="HATPase_dom"/>
</dbReference>
<dbReference type="SUPFAM" id="SSF55874">
    <property type="entry name" value="ATPase domain of HSP90 chaperone/DNA topoisomerase II/histidine kinase"/>
    <property type="match status" value="1"/>
</dbReference>
<dbReference type="PROSITE" id="PS50112">
    <property type="entry name" value="PAS"/>
    <property type="match status" value="1"/>
</dbReference>
<feature type="transmembrane region" description="Helical" evidence="7">
    <location>
        <begin position="45"/>
        <end position="69"/>
    </location>
</feature>
<dbReference type="InterPro" id="IPR000700">
    <property type="entry name" value="PAS-assoc_C"/>
</dbReference>
<keyword evidence="5" id="KW-0418">Kinase</keyword>
<dbReference type="InterPro" id="IPR000014">
    <property type="entry name" value="PAS"/>
</dbReference>
<evidence type="ECO:0000256" key="3">
    <source>
        <dbReference type="ARBA" id="ARBA00022553"/>
    </source>
</evidence>
<dbReference type="InterPro" id="IPR052162">
    <property type="entry name" value="Sensor_kinase/Photoreceptor"/>
</dbReference>
<dbReference type="InterPro" id="IPR013655">
    <property type="entry name" value="PAS_fold_3"/>
</dbReference>
<organism evidence="11 12">
    <name type="scientific">Bradyrhizobium erythrophlei</name>
    <dbReference type="NCBI Taxonomy" id="1437360"/>
    <lineage>
        <taxon>Bacteria</taxon>
        <taxon>Pseudomonadati</taxon>
        <taxon>Pseudomonadota</taxon>
        <taxon>Alphaproteobacteria</taxon>
        <taxon>Hyphomicrobiales</taxon>
        <taxon>Nitrobacteraceae</taxon>
        <taxon>Bradyrhizobium</taxon>
    </lineage>
</organism>
<dbReference type="Gene3D" id="3.30.450.20">
    <property type="entry name" value="PAS domain"/>
    <property type="match status" value="1"/>
</dbReference>
<evidence type="ECO:0000259" key="9">
    <source>
        <dbReference type="PROSITE" id="PS50112"/>
    </source>
</evidence>
<evidence type="ECO:0000313" key="12">
    <source>
        <dbReference type="Proteomes" id="UP000198992"/>
    </source>
</evidence>
<dbReference type="CDD" id="cd00082">
    <property type="entry name" value="HisKA"/>
    <property type="match status" value="1"/>
</dbReference>
<feature type="domain" description="Histidine kinase" evidence="8">
    <location>
        <begin position="347"/>
        <end position="563"/>
    </location>
</feature>
<dbReference type="SMART" id="SM00086">
    <property type="entry name" value="PAC"/>
    <property type="match status" value="1"/>
</dbReference>
<dbReference type="EMBL" id="FNTH01000001">
    <property type="protein sequence ID" value="SED20033.1"/>
    <property type="molecule type" value="Genomic_DNA"/>
</dbReference>
<dbReference type="Gene3D" id="1.10.287.130">
    <property type="match status" value="1"/>
</dbReference>
<dbReference type="SMART" id="SM00388">
    <property type="entry name" value="HisKA"/>
    <property type="match status" value="1"/>
</dbReference>
<gene>
    <name evidence="11" type="ORF">SAMN05444164_4046</name>
</gene>
<dbReference type="SUPFAM" id="SSF55785">
    <property type="entry name" value="PYP-like sensor domain (PAS domain)"/>
    <property type="match status" value="1"/>
</dbReference>
<dbReference type="PANTHER" id="PTHR43304:SF1">
    <property type="entry name" value="PAC DOMAIN-CONTAINING PROTEIN"/>
    <property type="match status" value="1"/>
</dbReference>
<keyword evidence="7" id="KW-0812">Transmembrane</keyword>
<dbReference type="InterPro" id="IPR003661">
    <property type="entry name" value="HisK_dim/P_dom"/>
</dbReference>
<dbReference type="Gene3D" id="3.30.565.10">
    <property type="entry name" value="Histidine kinase-like ATPase, C-terminal domain"/>
    <property type="match status" value="1"/>
</dbReference>
<evidence type="ECO:0000256" key="4">
    <source>
        <dbReference type="ARBA" id="ARBA00022679"/>
    </source>
</evidence>
<dbReference type="GO" id="GO:0000155">
    <property type="term" value="F:phosphorelay sensor kinase activity"/>
    <property type="evidence" value="ECO:0007669"/>
    <property type="project" value="InterPro"/>
</dbReference>
<dbReference type="InterPro" id="IPR005467">
    <property type="entry name" value="His_kinase_dom"/>
</dbReference>
<dbReference type="Pfam" id="PF25487">
    <property type="entry name" value="ETR1_N"/>
    <property type="match status" value="1"/>
</dbReference>
<sequence length="567" mass="62615">MQTSMVHGSPDIEASHSMTSFLSWLMSPQDYMPHGMCFLWQPELIALHVASDSLIALAYYSIPVALIYFVMKRTDLAFPAIFVLTGLFILACGTTHAMSVWTLWFPDYRVDGGIKAVTALLSVGTAVAIWKVMPMALALPSTGQLERANKLLGQEITQRQRAEAALREANAELERRVAARTVDLQEEVVRRRGTEATLRASEERWRSMFEASAVGITIMDQQNRFAAVNEAFQKMVGYTEQELQSLGPVDITHEDDRRATRDMIQDVQSGKRQDYQAEKRYCRKDGKVIWVRVSTARALDPNSPTPGIPAIIEDITERKNAEVALHDARDALSRATRLTVMGELSASIAHEVNQPLAAIITNGQACERFLGFSPPDLDEVKDAVGEIVRDARRASEVLKRIRAMSKNTAPERGQVDVNHAIAEVLALTRDGLQRHRVAVQIDLRSKLPTIVADRVQLQQVVLNLVMNGIDAMRAVTDRPRILTVRSQLNDQGNIVVNVADSGVGLDPANRDRIFESFFTTKPEGMGMGLAISNTIIEAHHGRLWAESGSPFGAVFGFTLPLAAGVSP</sequence>
<keyword evidence="7" id="KW-1133">Transmembrane helix</keyword>
<keyword evidence="3" id="KW-0597">Phosphoprotein</keyword>
<keyword evidence="7" id="KW-0472">Membrane</keyword>
<dbReference type="Pfam" id="PF02518">
    <property type="entry name" value="HATPase_c"/>
    <property type="match status" value="1"/>
</dbReference>
<dbReference type="InterPro" id="IPR001610">
    <property type="entry name" value="PAC"/>
</dbReference>
<dbReference type="InterPro" id="IPR036097">
    <property type="entry name" value="HisK_dim/P_sf"/>
</dbReference>
<evidence type="ECO:0000256" key="5">
    <source>
        <dbReference type="ARBA" id="ARBA00022777"/>
    </source>
</evidence>
<feature type="domain" description="PAC" evidence="10">
    <location>
        <begin position="275"/>
        <end position="327"/>
    </location>
</feature>
<dbReference type="AlphaFoldDB" id="A0A1H4YQD3"/>